<comment type="caution">
    <text evidence="8">The sequence shown here is derived from an EMBL/GenBank/DDBJ whole genome shotgun (WGS) entry which is preliminary data.</text>
</comment>
<protein>
    <submittedName>
        <fullName evidence="8">MFS transporter</fullName>
    </submittedName>
</protein>
<feature type="transmembrane region" description="Helical" evidence="6">
    <location>
        <begin position="184"/>
        <end position="201"/>
    </location>
</feature>
<keyword evidence="9" id="KW-1185">Reference proteome</keyword>
<organism evidence="8 9">
    <name type="scientific">Anabaena azotica FACHB-119</name>
    <dbReference type="NCBI Taxonomy" id="947527"/>
    <lineage>
        <taxon>Bacteria</taxon>
        <taxon>Bacillati</taxon>
        <taxon>Cyanobacteriota</taxon>
        <taxon>Cyanophyceae</taxon>
        <taxon>Nostocales</taxon>
        <taxon>Nostocaceae</taxon>
        <taxon>Anabaena</taxon>
        <taxon>Anabaena azotica</taxon>
    </lineage>
</organism>
<feature type="transmembrane region" description="Helical" evidence="6">
    <location>
        <begin position="408"/>
        <end position="428"/>
    </location>
</feature>
<gene>
    <name evidence="8" type="ORF">H6G83_19745</name>
</gene>
<dbReference type="RefSeq" id="WP_190475420.1">
    <property type="nucleotide sequence ID" value="NZ_JACJSG010000027.1"/>
</dbReference>
<evidence type="ECO:0000256" key="2">
    <source>
        <dbReference type="ARBA" id="ARBA00022475"/>
    </source>
</evidence>
<dbReference type="Pfam" id="PF07690">
    <property type="entry name" value="MFS_1"/>
    <property type="match status" value="1"/>
</dbReference>
<dbReference type="PANTHER" id="PTHR23513:SF6">
    <property type="entry name" value="MAJOR FACILITATOR SUPERFAMILY ASSOCIATED DOMAIN-CONTAINING PROTEIN"/>
    <property type="match status" value="1"/>
</dbReference>
<feature type="transmembrane region" description="Helical" evidence="6">
    <location>
        <begin position="25"/>
        <end position="49"/>
    </location>
</feature>
<feature type="domain" description="Major facilitator superfamily (MFS) profile" evidence="7">
    <location>
        <begin position="17"/>
        <end position="435"/>
    </location>
</feature>
<evidence type="ECO:0000256" key="1">
    <source>
        <dbReference type="ARBA" id="ARBA00004651"/>
    </source>
</evidence>
<dbReference type="PANTHER" id="PTHR23513">
    <property type="entry name" value="INTEGRAL MEMBRANE EFFLUX PROTEIN-RELATED"/>
    <property type="match status" value="1"/>
</dbReference>
<comment type="subcellular location">
    <subcellularLocation>
        <location evidence="1">Cell membrane</location>
        <topology evidence="1">Multi-pass membrane protein</topology>
    </subcellularLocation>
</comment>
<keyword evidence="2" id="KW-1003">Cell membrane</keyword>
<dbReference type="EMBL" id="JACJSG010000027">
    <property type="protein sequence ID" value="MBD2502810.1"/>
    <property type="molecule type" value="Genomic_DNA"/>
</dbReference>
<dbReference type="Proteomes" id="UP000661112">
    <property type="component" value="Unassembled WGS sequence"/>
</dbReference>
<reference evidence="8 9" key="1">
    <citation type="journal article" date="2020" name="ISME J.">
        <title>Comparative genomics reveals insights into cyanobacterial evolution and habitat adaptation.</title>
        <authorList>
            <person name="Chen M.Y."/>
            <person name="Teng W.K."/>
            <person name="Zhao L."/>
            <person name="Hu C.X."/>
            <person name="Zhou Y.K."/>
            <person name="Han B.P."/>
            <person name="Song L.R."/>
            <person name="Shu W.S."/>
        </authorList>
    </citation>
    <scope>NUCLEOTIDE SEQUENCE [LARGE SCALE GENOMIC DNA]</scope>
    <source>
        <strain evidence="8 9">FACHB-119</strain>
    </source>
</reference>
<evidence type="ECO:0000259" key="7">
    <source>
        <dbReference type="PROSITE" id="PS50850"/>
    </source>
</evidence>
<evidence type="ECO:0000313" key="9">
    <source>
        <dbReference type="Proteomes" id="UP000661112"/>
    </source>
</evidence>
<dbReference type="InterPro" id="IPR020846">
    <property type="entry name" value="MFS_dom"/>
</dbReference>
<name>A0ABR8D6K9_9NOST</name>
<keyword evidence="3 6" id="KW-0812">Transmembrane</keyword>
<dbReference type="InterPro" id="IPR036259">
    <property type="entry name" value="MFS_trans_sf"/>
</dbReference>
<dbReference type="InterPro" id="IPR011701">
    <property type="entry name" value="MFS"/>
</dbReference>
<keyword evidence="4 6" id="KW-1133">Transmembrane helix</keyword>
<feature type="transmembrane region" description="Helical" evidence="6">
    <location>
        <begin position="383"/>
        <end position="402"/>
    </location>
</feature>
<dbReference type="PROSITE" id="PS50850">
    <property type="entry name" value="MFS"/>
    <property type="match status" value="1"/>
</dbReference>
<feature type="transmembrane region" description="Helical" evidence="6">
    <location>
        <begin position="350"/>
        <end position="371"/>
    </location>
</feature>
<accession>A0ABR8D6K9</accession>
<feature type="transmembrane region" description="Helical" evidence="6">
    <location>
        <begin position="55"/>
        <end position="75"/>
    </location>
</feature>
<evidence type="ECO:0000256" key="5">
    <source>
        <dbReference type="ARBA" id="ARBA00023136"/>
    </source>
</evidence>
<feature type="transmembrane region" description="Helical" evidence="6">
    <location>
        <begin position="288"/>
        <end position="309"/>
    </location>
</feature>
<feature type="transmembrane region" description="Helical" evidence="6">
    <location>
        <begin position="321"/>
        <end position="344"/>
    </location>
</feature>
<dbReference type="Gene3D" id="1.20.1250.20">
    <property type="entry name" value="MFS general substrate transporter like domains"/>
    <property type="match status" value="1"/>
</dbReference>
<dbReference type="SUPFAM" id="SSF103473">
    <property type="entry name" value="MFS general substrate transporter"/>
    <property type="match status" value="1"/>
</dbReference>
<evidence type="ECO:0000256" key="4">
    <source>
        <dbReference type="ARBA" id="ARBA00022989"/>
    </source>
</evidence>
<evidence type="ECO:0000256" key="6">
    <source>
        <dbReference type="SAM" id="Phobius"/>
    </source>
</evidence>
<sequence>MGKSTVSSNDKLPLWQPLTVRNFRLLFIGENVSLIGDQFFLVALPWLTIQLTKSPISLGGVLMAAAIPRAILMLVGGAVSDRLSPRLMMIVSHILCALLTGLLTVLVMLPGTQQIWLLYLFAISFGIVEGFSIPAARSIIPTLVTKEQLIASNTLSQGSTQLIMLIGPTLGGLLIASVGIEKAFAIDAASFLFSAVTLLLIKKSDKQTIAQRQESVVTNELPQTPDSSPRKASFTHQINSLIAGIREGLNYTWHNPALKVVLLVITVINFFFLGPLEVGITSLAQTRFSGGAIALGVMRSAWGGGALLGTLMTAVLTNLPALGIVILSLGAVQGLGFFCIGFLGNLTLTSLVIAVLGGCSGFFTVLGITWVQKQTPPEMLGRVISLATFSAVGVAPFSYVLAGFLANINLVLLFTISGGMIVIINALLATNPSVRAIE</sequence>
<feature type="transmembrane region" description="Helical" evidence="6">
    <location>
        <begin position="115"/>
        <end position="140"/>
    </location>
</feature>
<keyword evidence="5 6" id="KW-0472">Membrane</keyword>
<evidence type="ECO:0000313" key="8">
    <source>
        <dbReference type="EMBL" id="MBD2502810.1"/>
    </source>
</evidence>
<proteinExistence type="predicted"/>
<evidence type="ECO:0000256" key="3">
    <source>
        <dbReference type="ARBA" id="ARBA00022692"/>
    </source>
</evidence>
<feature type="transmembrane region" description="Helical" evidence="6">
    <location>
        <begin position="161"/>
        <end position="178"/>
    </location>
</feature>
<feature type="transmembrane region" description="Helical" evidence="6">
    <location>
        <begin position="87"/>
        <end position="109"/>
    </location>
</feature>
<feature type="transmembrane region" description="Helical" evidence="6">
    <location>
        <begin position="256"/>
        <end position="276"/>
    </location>
</feature>
<dbReference type="CDD" id="cd06173">
    <property type="entry name" value="MFS_MefA_like"/>
    <property type="match status" value="1"/>
</dbReference>